<proteinExistence type="predicted"/>
<evidence type="ECO:0000313" key="2">
    <source>
        <dbReference type="Proteomes" id="UP001529514"/>
    </source>
</evidence>
<dbReference type="Proteomes" id="UP001529514">
    <property type="component" value="Chromosome"/>
</dbReference>
<evidence type="ECO:0000313" key="1">
    <source>
        <dbReference type="EMBL" id="BET95923.1"/>
    </source>
</evidence>
<dbReference type="EMBL" id="AP028978">
    <property type="protein sequence ID" value="BET95923.1"/>
    <property type="molecule type" value="Genomic_DNA"/>
</dbReference>
<protein>
    <submittedName>
        <fullName evidence="1">Uncharacterized protein</fullName>
    </submittedName>
</protein>
<sequence>MEQFVISSLTQHNVAQVSLFIFPYERWLKPPTLVGDVDFNVLTYARLRGAGFDDFQPSAPECANPPTLVGGS</sequence>
<reference evidence="1 2" key="1">
    <citation type="submission" date="2023-10" db="EMBL/GenBank/DDBJ databases">
        <title>Xenorhabdus taiwanensis sp. nov., a symbiotic bacterium associated with the entomopathogenic nematode Steinernema taiwanensis.</title>
        <authorList>
            <person name="Tseng C.T."/>
            <person name="Shu H.Y."/>
            <person name="Chen M.H."/>
            <person name="Fang Y.J."/>
            <person name="Wu T.L."/>
            <person name="Lin Y.C."/>
            <person name="Huang C.J."/>
        </authorList>
    </citation>
    <scope>NUCLEOTIDE SEQUENCE [LARGE SCALE GENOMIC DNA]</scope>
    <source>
        <strain evidence="1 2">TCT-1</strain>
    </source>
</reference>
<organism evidence="1 2">
    <name type="scientific">Xenorhabdus taiwanensis</name>
    <dbReference type="NCBI Taxonomy" id="3085177"/>
    <lineage>
        <taxon>Bacteria</taxon>
        <taxon>Pseudomonadati</taxon>
        <taxon>Pseudomonadota</taxon>
        <taxon>Gammaproteobacteria</taxon>
        <taxon>Enterobacterales</taxon>
        <taxon>Morganellaceae</taxon>
        <taxon>Xenorhabdus</taxon>
    </lineage>
</organism>
<keyword evidence="2" id="KW-1185">Reference proteome</keyword>
<accession>A0ABN7C1M9</accession>
<gene>
    <name evidence="1" type="ORF">TCT1_08440</name>
</gene>
<name>A0ABN7C1M9_9GAMM</name>